<dbReference type="GO" id="GO:0042026">
    <property type="term" value="P:protein refolding"/>
    <property type="evidence" value="ECO:0007669"/>
    <property type="project" value="TreeGrafter"/>
</dbReference>
<dbReference type="Gene3D" id="1.10.287.110">
    <property type="entry name" value="DnaJ domain"/>
    <property type="match status" value="1"/>
</dbReference>
<evidence type="ECO:0000313" key="3">
    <source>
        <dbReference type="EMBL" id="MCT8970237.1"/>
    </source>
</evidence>
<evidence type="ECO:0000259" key="2">
    <source>
        <dbReference type="PROSITE" id="PS50076"/>
    </source>
</evidence>
<dbReference type="PROSITE" id="PS50076">
    <property type="entry name" value="DNAJ_2"/>
    <property type="match status" value="1"/>
</dbReference>
<gene>
    <name evidence="3" type="ORF">MUB46_00040</name>
</gene>
<evidence type="ECO:0000256" key="1">
    <source>
        <dbReference type="ARBA" id="ARBA00023186"/>
    </source>
</evidence>
<dbReference type="FunFam" id="2.60.260.20:FF:000013">
    <property type="entry name" value="DnaJ subfamily B member 11"/>
    <property type="match status" value="1"/>
</dbReference>
<dbReference type="PROSITE" id="PS00636">
    <property type="entry name" value="DNAJ_1"/>
    <property type="match status" value="1"/>
</dbReference>
<reference evidence="3 4" key="1">
    <citation type="submission" date="2022-04" db="EMBL/GenBank/DDBJ databases">
        <authorList>
            <person name="Ye Y.-Q."/>
            <person name="Du Z.-J."/>
        </authorList>
    </citation>
    <scope>NUCLEOTIDE SEQUENCE [LARGE SCALE GENOMIC DNA]</scope>
    <source>
        <strain evidence="3 4">A6E488</strain>
    </source>
</reference>
<sequence length="338" mass="35300">MARDPYEILGVSRSASAGEIKKAYRKLAKQYHPDTNADDPKAKERFSEATAAYDLLNDTDKRAQFDRGEIDADGNPRFAGFEGVHPGGGARRGPGGFSWSYTSGGPGGTGAGGIDPDDLLSEIFGMGGGGRGGFGPGMGGAGMGGPGMGGAGTRQRARRGTKGEDVTLAVSIDLADAATGATRRVRLPSGKDVDVKIPAGIEDGKQIRLRGQGHPGQFGGKDGDALVTVKIKPHPLFKVDGHDLRQELPVSLYEAVLGGIVRVPTLGGAVELKIPPNSSGGRTLRLKGKGLPKPGHTDGHGHGDLYVTLRIVLPETPDPDLEALMTAWREGKPYDPRK</sequence>
<accession>A0AAW5QSR8</accession>
<dbReference type="RefSeq" id="WP_261613811.1">
    <property type="nucleotide sequence ID" value="NZ_JALIDZ010000001.1"/>
</dbReference>
<proteinExistence type="predicted"/>
<dbReference type="InterPro" id="IPR018253">
    <property type="entry name" value="DnaJ_domain_CS"/>
</dbReference>
<dbReference type="InterPro" id="IPR036869">
    <property type="entry name" value="J_dom_sf"/>
</dbReference>
<dbReference type="CDD" id="cd06257">
    <property type="entry name" value="DnaJ"/>
    <property type="match status" value="1"/>
</dbReference>
<dbReference type="CDD" id="cd10747">
    <property type="entry name" value="DnaJ_C"/>
    <property type="match status" value="1"/>
</dbReference>
<dbReference type="PRINTS" id="PR00625">
    <property type="entry name" value="JDOMAIN"/>
</dbReference>
<dbReference type="PANTHER" id="PTHR43096:SF52">
    <property type="entry name" value="DNAJ HOMOLOG 1, MITOCHONDRIAL-RELATED"/>
    <property type="match status" value="1"/>
</dbReference>
<dbReference type="GO" id="GO:0051082">
    <property type="term" value="F:unfolded protein binding"/>
    <property type="evidence" value="ECO:0007669"/>
    <property type="project" value="InterPro"/>
</dbReference>
<dbReference type="InterPro" id="IPR008971">
    <property type="entry name" value="HSP40/DnaJ_pept-bd"/>
</dbReference>
<dbReference type="GO" id="GO:0005737">
    <property type="term" value="C:cytoplasm"/>
    <property type="evidence" value="ECO:0007669"/>
    <property type="project" value="TreeGrafter"/>
</dbReference>
<comment type="caution">
    <text evidence="3">The sequence shown here is derived from an EMBL/GenBank/DDBJ whole genome shotgun (WGS) entry which is preliminary data.</text>
</comment>
<dbReference type="SUPFAM" id="SSF49493">
    <property type="entry name" value="HSP40/DnaJ peptide-binding domain"/>
    <property type="match status" value="2"/>
</dbReference>
<feature type="domain" description="J" evidence="2">
    <location>
        <begin position="4"/>
        <end position="69"/>
    </location>
</feature>
<name>A0AAW5QSR8_9HYPH</name>
<dbReference type="InterPro" id="IPR002939">
    <property type="entry name" value="DnaJ_C"/>
</dbReference>
<evidence type="ECO:0000313" key="4">
    <source>
        <dbReference type="Proteomes" id="UP001320898"/>
    </source>
</evidence>
<dbReference type="EMBL" id="JALIDZ010000001">
    <property type="protein sequence ID" value="MCT8970237.1"/>
    <property type="molecule type" value="Genomic_DNA"/>
</dbReference>
<dbReference type="Proteomes" id="UP001320898">
    <property type="component" value="Unassembled WGS sequence"/>
</dbReference>
<dbReference type="SUPFAM" id="SSF46565">
    <property type="entry name" value="Chaperone J-domain"/>
    <property type="match status" value="1"/>
</dbReference>
<dbReference type="SMART" id="SM00271">
    <property type="entry name" value="DnaJ"/>
    <property type="match status" value="1"/>
</dbReference>
<protein>
    <submittedName>
        <fullName evidence="3">J domain-containing protein</fullName>
    </submittedName>
</protein>
<keyword evidence="1" id="KW-0143">Chaperone</keyword>
<dbReference type="Pfam" id="PF00226">
    <property type="entry name" value="DnaJ"/>
    <property type="match status" value="1"/>
</dbReference>
<keyword evidence="4" id="KW-1185">Reference proteome</keyword>
<dbReference type="Pfam" id="PF01556">
    <property type="entry name" value="DnaJ_C"/>
    <property type="match status" value="1"/>
</dbReference>
<dbReference type="PANTHER" id="PTHR43096">
    <property type="entry name" value="DNAJ HOMOLOG 1, MITOCHONDRIAL-RELATED"/>
    <property type="match status" value="1"/>
</dbReference>
<dbReference type="Gene3D" id="2.60.260.20">
    <property type="entry name" value="Urease metallochaperone UreE, N-terminal domain"/>
    <property type="match status" value="2"/>
</dbReference>
<dbReference type="AlphaFoldDB" id="A0AAW5QSR8"/>
<organism evidence="3 4">
    <name type="scientific">Microbaculum marinisediminis</name>
    <dbReference type="NCBI Taxonomy" id="2931392"/>
    <lineage>
        <taxon>Bacteria</taxon>
        <taxon>Pseudomonadati</taxon>
        <taxon>Pseudomonadota</taxon>
        <taxon>Alphaproteobacteria</taxon>
        <taxon>Hyphomicrobiales</taxon>
        <taxon>Tepidamorphaceae</taxon>
        <taxon>Microbaculum</taxon>
    </lineage>
</organism>
<dbReference type="InterPro" id="IPR001623">
    <property type="entry name" value="DnaJ_domain"/>
</dbReference>